<name>A0ABT4S9L8_9ACTN</name>
<dbReference type="RefSeq" id="WP_270154438.1">
    <property type="nucleotide sequence ID" value="NZ_JAPNNL010000025.1"/>
</dbReference>
<dbReference type="Gene3D" id="1.10.260.40">
    <property type="entry name" value="lambda repressor-like DNA-binding domains"/>
    <property type="match status" value="1"/>
</dbReference>
<gene>
    <name evidence="2" type="ORF">OUY22_09390</name>
</gene>
<accession>A0ABT4S9L8</accession>
<dbReference type="Pfam" id="PF13560">
    <property type="entry name" value="HTH_31"/>
    <property type="match status" value="1"/>
</dbReference>
<dbReference type="Gene3D" id="1.25.40.10">
    <property type="entry name" value="Tetratricopeptide repeat domain"/>
    <property type="match status" value="1"/>
</dbReference>
<dbReference type="InterPro" id="IPR011990">
    <property type="entry name" value="TPR-like_helical_dom_sf"/>
</dbReference>
<evidence type="ECO:0000259" key="1">
    <source>
        <dbReference type="PROSITE" id="PS50943"/>
    </source>
</evidence>
<dbReference type="SMART" id="SM00530">
    <property type="entry name" value="HTH_XRE"/>
    <property type="match status" value="1"/>
</dbReference>
<sequence length="376" mass="41055">MVGDFLVDGARIMARRRSRGLTRRILADLVGCSEEWLRLVENGVKPLDRLSTIMRIAEVLQVEDLSEFVGGRTKLPPARDHGESDEVGNALLLPGRFTGEATESVLRVQHHVRTAWEIWQRSPHRYTETRRRLPPLLSMADLSARVATGADREAGTAGLTQVYRLFAALLRSCGQHALALVAADRAVASSAGSAITKAEVAGVLVSLGRYADAHWLCLAVIDERPESLEVTGLCYLTAALAAAEENDVLRTEELLNRARRIGDRLGPEFALEVDLHRVAVAVRLGRYAQAIRLAAGLDADRLPDKDRQARHLLAVATAHAMDGDSSAAMALLWRIVAGCPEELRFNADAGPVLARLRAMDCESTRGALRQMTRITA</sequence>
<dbReference type="SUPFAM" id="SSF47413">
    <property type="entry name" value="lambda repressor-like DNA-binding domains"/>
    <property type="match status" value="1"/>
</dbReference>
<dbReference type="PROSITE" id="PS50943">
    <property type="entry name" value="HTH_CROC1"/>
    <property type="match status" value="1"/>
</dbReference>
<dbReference type="InterPro" id="IPR001387">
    <property type="entry name" value="Cro/C1-type_HTH"/>
</dbReference>
<dbReference type="SUPFAM" id="SSF48452">
    <property type="entry name" value="TPR-like"/>
    <property type="match status" value="1"/>
</dbReference>
<dbReference type="Proteomes" id="UP001144036">
    <property type="component" value="Unassembled WGS sequence"/>
</dbReference>
<evidence type="ECO:0000313" key="2">
    <source>
        <dbReference type="EMBL" id="MDA0633630.1"/>
    </source>
</evidence>
<comment type="caution">
    <text evidence="2">The sequence shown here is derived from an EMBL/GenBank/DDBJ whole genome shotgun (WGS) entry which is preliminary data.</text>
</comment>
<dbReference type="EMBL" id="JAPNNL010000025">
    <property type="protein sequence ID" value="MDA0633630.1"/>
    <property type="molecule type" value="Genomic_DNA"/>
</dbReference>
<keyword evidence="3" id="KW-1185">Reference proteome</keyword>
<feature type="domain" description="HTH cro/C1-type" evidence="1">
    <location>
        <begin position="12"/>
        <end position="68"/>
    </location>
</feature>
<reference evidence="2" key="1">
    <citation type="submission" date="2022-11" db="EMBL/GenBank/DDBJ databases">
        <title>Nonomuraea corallina sp. nov., a new species of the genus Nonomuraea isolated from sea side sediment in Thai sea.</title>
        <authorList>
            <person name="Ngamcharungchit C."/>
            <person name="Matsumoto A."/>
            <person name="Suriyachadkun C."/>
            <person name="Panbangred W."/>
            <person name="Inahashi Y."/>
            <person name="Intra B."/>
        </authorList>
    </citation>
    <scope>NUCLEOTIDE SEQUENCE</scope>
    <source>
        <strain evidence="2">MCN248</strain>
    </source>
</reference>
<dbReference type="InterPro" id="IPR010982">
    <property type="entry name" value="Lambda_DNA-bd_dom_sf"/>
</dbReference>
<organism evidence="2 3">
    <name type="scientific">Nonomuraea corallina</name>
    <dbReference type="NCBI Taxonomy" id="2989783"/>
    <lineage>
        <taxon>Bacteria</taxon>
        <taxon>Bacillati</taxon>
        <taxon>Actinomycetota</taxon>
        <taxon>Actinomycetes</taxon>
        <taxon>Streptosporangiales</taxon>
        <taxon>Streptosporangiaceae</taxon>
        <taxon>Nonomuraea</taxon>
    </lineage>
</organism>
<protein>
    <submittedName>
        <fullName evidence="2">Helix-turn-helix domain-containing protein</fullName>
    </submittedName>
</protein>
<proteinExistence type="predicted"/>
<evidence type="ECO:0000313" key="3">
    <source>
        <dbReference type="Proteomes" id="UP001144036"/>
    </source>
</evidence>